<sequence length="440" mass="48376">MERTRRVADDAAPHRRDLSPRHGRKRPLRGTRRVRLGVVRARSSFADVTLPPLEQPRAEMRLPGSRTTLVPGISALSPPSRRGAGKHAIGHDSHERGAATSDKSPRHQHPMHLVHRVTAALWKWSCGCSRDWGSPTGWRFPPRQANRCSACPATACSRRSRWWPGCSCSPRVPGAGRWPPRSPRGSVCCSRCPGSRIWPSWGTAFNILAFRPLNVFFSLLVGMLLLFAGTSVRVFGDLLGHPYRRERTAHARCRNGAGWGTCHHRASRSGRARAGPTPESRARPRLPPDVRSRCPRGAEHRPRRSNRIVMHDAREDGVSSTDPDSFTGGASWWSRHVAVAVLGRSGTDASPFRRKYPAAATFHHSGSVWSNTTHVSTGPRRSIGSSAGSPTPFTPCWTGERASCAERFAASRSPVVSGASLFLLSPDRHQYSYEHGSSQG</sequence>
<feature type="region of interest" description="Disordered" evidence="1">
    <location>
        <begin position="69"/>
        <end position="109"/>
    </location>
</feature>
<evidence type="ECO:0000256" key="2">
    <source>
        <dbReference type="SAM" id="Phobius"/>
    </source>
</evidence>
<feature type="region of interest" description="Disordered" evidence="1">
    <location>
        <begin position="263"/>
        <end position="325"/>
    </location>
</feature>
<evidence type="ECO:0000313" key="3">
    <source>
        <dbReference type="EMBL" id="SDQ16141.1"/>
    </source>
</evidence>
<feature type="region of interest" description="Disordered" evidence="1">
    <location>
        <begin position="371"/>
        <end position="390"/>
    </location>
</feature>
<feature type="region of interest" description="Disordered" evidence="1">
    <location>
        <begin position="1"/>
        <end position="32"/>
    </location>
</feature>
<feature type="transmembrane region" description="Helical" evidence="2">
    <location>
        <begin position="215"/>
        <end position="235"/>
    </location>
</feature>
<name>A0A1H0YMG2_9ACTN</name>
<keyword evidence="2" id="KW-0472">Membrane</keyword>
<evidence type="ECO:0000313" key="4">
    <source>
        <dbReference type="Proteomes" id="UP000199301"/>
    </source>
</evidence>
<reference evidence="4" key="1">
    <citation type="submission" date="2016-10" db="EMBL/GenBank/DDBJ databases">
        <authorList>
            <person name="Varghese N."/>
            <person name="Submissions S."/>
        </authorList>
    </citation>
    <scope>NUCLEOTIDE SEQUENCE [LARGE SCALE GENOMIC DNA]</scope>
    <source>
        <strain evidence="4">DSM 45459</strain>
    </source>
</reference>
<organism evidence="3 4">
    <name type="scientific">Actinopolyspora saharensis</name>
    <dbReference type="NCBI Taxonomy" id="995062"/>
    <lineage>
        <taxon>Bacteria</taxon>
        <taxon>Bacillati</taxon>
        <taxon>Actinomycetota</taxon>
        <taxon>Actinomycetes</taxon>
        <taxon>Actinopolysporales</taxon>
        <taxon>Actinopolysporaceae</taxon>
        <taxon>Actinopolyspora</taxon>
    </lineage>
</organism>
<evidence type="ECO:0000256" key="1">
    <source>
        <dbReference type="SAM" id="MobiDB-lite"/>
    </source>
</evidence>
<feature type="compositionally biased region" description="Basic and acidic residues" evidence="1">
    <location>
        <begin position="1"/>
        <end position="20"/>
    </location>
</feature>
<keyword evidence="2" id="KW-1133">Transmembrane helix</keyword>
<feature type="compositionally biased region" description="Basic and acidic residues" evidence="1">
    <location>
        <begin position="280"/>
        <end position="300"/>
    </location>
</feature>
<dbReference type="AlphaFoldDB" id="A0A1H0YMG2"/>
<dbReference type="Proteomes" id="UP000199301">
    <property type="component" value="Unassembled WGS sequence"/>
</dbReference>
<protein>
    <submittedName>
        <fullName evidence="3">Uncharacterized protein</fullName>
    </submittedName>
</protein>
<keyword evidence="2" id="KW-0812">Transmembrane</keyword>
<keyword evidence="4" id="KW-1185">Reference proteome</keyword>
<dbReference type="EMBL" id="FNKO01000001">
    <property type="protein sequence ID" value="SDQ16141.1"/>
    <property type="molecule type" value="Genomic_DNA"/>
</dbReference>
<gene>
    <name evidence="3" type="ORF">SAMN04489718_0544</name>
</gene>
<accession>A0A1H0YMG2</accession>
<proteinExistence type="predicted"/>
<feature type="compositionally biased region" description="Basic residues" evidence="1">
    <location>
        <begin position="21"/>
        <end position="32"/>
    </location>
</feature>